<dbReference type="EMBL" id="JAZHXI010000005">
    <property type="protein sequence ID" value="KAL2071898.1"/>
    <property type="molecule type" value="Genomic_DNA"/>
</dbReference>
<organism evidence="1 2">
    <name type="scientific">Oculimacula yallundae</name>
    <dbReference type="NCBI Taxonomy" id="86028"/>
    <lineage>
        <taxon>Eukaryota</taxon>
        <taxon>Fungi</taxon>
        <taxon>Dikarya</taxon>
        <taxon>Ascomycota</taxon>
        <taxon>Pezizomycotina</taxon>
        <taxon>Leotiomycetes</taxon>
        <taxon>Helotiales</taxon>
        <taxon>Ploettnerulaceae</taxon>
        <taxon>Oculimacula</taxon>
    </lineage>
</organism>
<accession>A0ABR4CPF2</accession>
<comment type="caution">
    <text evidence="1">The sequence shown here is derived from an EMBL/GenBank/DDBJ whole genome shotgun (WGS) entry which is preliminary data.</text>
</comment>
<name>A0ABR4CPF2_9HELO</name>
<dbReference type="Proteomes" id="UP001595075">
    <property type="component" value="Unassembled WGS sequence"/>
</dbReference>
<dbReference type="Gene3D" id="3.30.530.20">
    <property type="match status" value="1"/>
</dbReference>
<evidence type="ECO:0000313" key="1">
    <source>
        <dbReference type="EMBL" id="KAL2071898.1"/>
    </source>
</evidence>
<sequence length="188" mass="20340">MVAATKIPGLYLNCSPNGSRMATPKFGTTGALFTVCAQTSIHGTKSAIYDVLLDFPLYHEWNTFVYDVEVPANVSSADDVYVGMSMELHTFGLIPGLNTTSTEVVSYLEPNYPTPFAAWGVDSGIGLAGLQADHVSLLRNLGGGRTEYVSWETYYGAGAALVLPLKDSLITQFKNQGRDLKKRVEGLH</sequence>
<proteinExistence type="predicted"/>
<reference evidence="1 2" key="1">
    <citation type="journal article" date="2024" name="Commun. Biol.">
        <title>Comparative genomic analysis of thermophilic fungi reveals convergent evolutionary adaptations and gene losses.</title>
        <authorList>
            <person name="Steindorff A.S."/>
            <person name="Aguilar-Pontes M.V."/>
            <person name="Robinson A.J."/>
            <person name="Andreopoulos B."/>
            <person name="LaButti K."/>
            <person name="Kuo A."/>
            <person name="Mondo S."/>
            <person name="Riley R."/>
            <person name="Otillar R."/>
            <person name="Haridas S."/>
            <person name="Lipzen A."/>
            <person name="Grimwood J."/>
            <person name="Schmutz J."/>
            <person name="Clum A."/>
            <person name="Reid I.D."/>
            <person name="Moisan M.C."/>
            <person name="Butler G."/>
            <person name="Nguyen T.T.M."/>
            <person name="Dewar K."/>
            <person name="Conant G."/>
            <person name="Drula E."/>
            <person name="Henrissat B."/>
            <person name="Hansel C."/>
            <person name="Singer S."/>
            <person name="Hutchinson M.I."/>
            <person name="de Vries R.P."/>
            <person name="Natvig D.O."/>
            <person name="Powell A.J."/>
            <person name="Tsang A."/>
            <person name="Grigoriev I.V."/>
        </authorList>
    </citation>
    <scope>NUCLEOTIDE SEQUENCE [LARGE SCALE GENOMIC DNA]</scope>
    <source>
        <strain evidence="1 2">CBS 494.80</strain>
    </source>
</reference>
<gene>
    <name evidence="1" type="ORF">VTL71DRAFT_13133</name>
</gene>
<dbReference type="SUPFAM" id="SSF55961">
    <property type="entry name" value="Bet v1-like"/>
    <property type="match status" value="1"/>
</dbReference>
<evidence type="ECO:0000313" key="2">
    <source>
        <dbReference type="Proteomes" id="UP001595075"/>
    </source>
</evidence>
<dbReference type="InterPro" id="IPR023393">
    <property type="entry name" value="START-like_dom_sf"/>
</dbReference>
<protein>
    <submittedName>
        <fullName evidence="1">Uncharacterized protein</fullName>
    </submittedName>
</protein>
<keyword evidence="2" id="KW-1185">Reference proteome</keyword>